<dbReference type="EMBL" id="KQ257455">
    <property type="protein sequence ID" value="KND01075.1"/>
    <property type="molecule type" value="Genomic_DNA"/>
</dbReference>
<dbReference type="InterPro" id="IPR039249">
    <property type="entry name" value="GPATCH11"/>
</dbReference>
<dbReference type="GO" id="GO:0003676">
    <property type="term" value="F:nucleic acid binding"/>
    <property type="evidence" value="ECO:0007669"/>
    <property type="project" value="InterPro"/>
</dbReference>
<dbReference type="GO" id="GO:0000776">
    <property type="term" value="C:kinetochore"/>
    <property type="evidence" value="ECO:0007669"/>
    <property type="project" value="TreeGrafter"/>
</dbReference>
<dbReference type="PANTHER" id="PTHR21032:SF0">
    <property type="entry name" value="G PATCH DOMAIN-CONTAINING PROTEIN 11"/>
    <property type="match status" value="1"/>
</dbReference>
<dbReference type="AlphaFoldDB" id="A0A0L0HJN1"/>
<dbReference type="OMA" id="DYMNMVI"/>
<dbReference type="InterPro" id="IPR025239">
    <property type="entry name" value="DUF4187"/>
</dbReference>
<protein>
    <recommendedName>
        <fullName evidence="3">G-patch domain-containing protein</fullName>
    </recommendedName>
</protein>
<dbReference type="SMART" id="SM00443">
    <property type="entry name" value="G_patch"/>
    <property type="match status" value="1"/>
</dbReference>
<evidence type="ECO:0000259" key="3">
    <source>
        <dbReference type="PROSITE" id="PS50174"/>
    </source>
</evidence>
<keyword evidence="5" id="KW-1185">Reference proteome</keyword>
<evidence type="ECO:0000313" key="4">
    <source>
        <dbReference type="EMBL" id="KND01075.1"/>
    </source>
</evidence>
<dbReference type="Pfam" id="PF01585">
    <property type="entry name" value="G-patch"/>
    <property type="match status" value="1"/>
</dbReference>
<dbReference type="OrthoDB" id="786951at2759"/>
<sequence>MTSFRGLGAAKVDDEEVEDYMSDALLAGISSQESRSAPVTYTKRRAEKLRRQKESGTVKPLKEIERESRERGLQSQLPEENKGFQMLAKMGYKKGMSLGTTHASESRVEPITVTLKQDRQGIGLADPLAVKRQRSEEQQRALEHEQEEARQDYRMLMNKRFAEKRLMADLRKARLQCEHLDRAKGIERNEFWFPEKRQTSVDDNGNPLEEEEEVPTEFDLMEPSLQLMAVTIYLRTLHYYCLWCGEAYPTAEDLDNTCPGDTAESHDV</sequence>
<evidence type="ECO:0000313" key="5">
    <source>
        <dbReference type="Proteomes" id="UP000053201"/>
    </source>
</evidence>
<reference evidence="4 5" key="1">
    <citation type="submission" date="2009-08" db="EMBL/GenBank/DDBJ databases">
        <title>The Genome Sequence of Spizellomyces punctatus strain DAOM BR117.</title>
        <authorList>
            <consortium name="The Broad Institute Genome Sequencing Platform"/>
            <person name="Russ C."/>
            <person name="Cuomo C."/>
            <person name="Shea T."/>
            <person name="Young S.K."/>
            <person name="Zeng Q."/>
            <person name="Koehrsen M."/>
            <person name="Haas B."/>
            <person name="Borodovsky M."/>
            <person name="Guigo R."/>
            <person name="Alvarado L."/>
            <person name="Berlin A."/>
            <person name="Bochicchio J."/>
            <person name="Borenstein D."/>
            <person name="Chapman S."/>
            <person name="Chen Z."/>
            <person name="Engels R."/>
            <person name="Freedman E."/>
            <person name="Gellesch M."/>
            <person name="Goldberg J."/>
            <person name="Griggs A."/>
            <person name="Gujja S."/>
            <person name="Heiman D."/>
            <person name="Hepburn T."/>
            <person name="Howarth C."/>
            <person name="Jen D."/>
            <person name="Larson L."/>
            <person name="Lewis B."/>
            <person name="Mehta T."/>
            <person name="Park D."/>
            <person name="Pearson M."/>
            <person name="Roberts A."/>
            <person name="Saif S."/>
            <person name="Shenoy N."/>
            <person name="Sisk P."/>
            <person name="Stolte C."/>
            <person name="Sykes S."/>
            <person name="Thomson T."/>
            <person name="Walk T."/>
            <person name="White J."/>
            <person name="Yandava C."/>
            <person name="Burger G."/>
            <person name="Gray M.W."/>
            <person name="Holland P.W.H."/>
            <person name="King N."/>
            <person name="Lang F.B.F."/>
            <person name="Roger A.J."/>
            <person name="Ruiz-Trillo I."/>
            <person name="Lander E."/>
            <person name="Nusbaum C."/>
        </authorList>
    </citation>
    <scope>NUCLEOTIDE SEQUENCE [LARGE SCALE GENOMIC DNA]</scope>
    <source>
        <strain evidence="4 5">DAOM BR117</strain>
    </source>
</reference>
<dbReference type="InParanoid" id="A0A0L0HJN1"/>
<dbReference type="SMART" id="SM01173">
    <property type="entry name" value="DUF4187"/>
    <property type="match status" value="1"/>
</dbReference>
<keyword evidence="1" id="KW-0175">Coiled coil</keyword>
<dbReference type="InterPro" id="IPR000467">
    <property type="entry name" value="G_patch_dom"/>
</dbReference>
<dbReference type="VEuPathDB" id="FungiDB:SPPG_04166"/>
<name>A0A0L0HJN1_SPIPD</name>
<gene>
    <name evidence="4" type="ORF">SPPG_04166</name>
</gene>
<dbReference type="PROSITE" id="PS50174">
    <property type="entry name" value="G_PATCH"/>
    <property type="match status" value="1"/>
</dbReference>
<organism evidence="4 5">
    <name type="scientific">Spizellomyces punctatus (strain DAOM BR117)</name>
    <dbReference type="NCBI Taxonomy" id="645134"/>
    <lineage>
        <taxon>Eukaryota</taxon>
        <taxon>Fungi</taxon>
        <taxon>Fungi incertae sedis</taxon>
        <taxon>Chytridiomycota</taxon>
        <taxon>Chytridiomycota incertae sedis</taxon>
        <taxon>Chytridiomycetes</taxon>
        <taxon>Spizellomycetales</taxon>
        <taxon>Spizellomycetaceae</taxon>
        <taxon>Spizellomyces</taxon>
    </lineage>
</organism>
<proteinExistence type="predicted"/>
<dbReference type="PANTHER" id="PTHR21032">
    <property type="entry name" value="G PATCH DOMAIN-CONTAINING PROTEIN 11"/>
    <property type="match status" value="1"/>
</dbReference>
<accession>A0A0L0HJN1</accession>
<dbReference type="Proteomes" id="UP000053201">
    <property type="component" value="Unassembled WGS sequence"/>
</dbReference>
<feature type="compositionally biased region" description="Basic residues" evidence="2">
    <location>
        <begin position="42"/>
        <end position="51"/>
    </location>
</feature>
<feature type="domain" description="G-patch" evidence="3">
    <location>
        <begin position="79"/>
        <end position="127"/>
    </location>
</feature>
<feature type="coiled-coil region" evidence="1">
    <location>
        <begin position="128"/>
        <end position="159"/>
    </location>
</feature>
<dbReference type="GeneID" id="27687633"/>
<evidence type="ECO:0000256" key="1">
    <source>
        <dbReference type="SAM" id="Coils"/>
    </source>
</evidence>
<feature type="region of interest" description="Disordered" evidence="2">
    <location>
        <begin position="29"/>
        <end position="82"/>
    </location>
</feature>
<dbReference type="Pfam" id="PF13821">
    <property type="entry name" value="DUF4187"/>
    <property type="match status" value="1"/>
</dbReference>
<evidence type="ECO:0000256" key="2">
    <source>
        <dbReference type="SAM" id="MobiDB-lite"/>
    </source>
</evidence>
<dbReference type="eggNOG" id="KOG1994">
    <property type="taxonomic scope" value="Eukaryota"/>
</dbReference>
<dbReference type="RefSeq" id="XP_016609114.1">
    <property type="nucleotide sequence ID" value="XM_016752414.1"/>
</dbReference>
<feature type="compositionally biased region" description="Basic and acidic residues" evidence="2">
    <location>
        <begin position="52"/>
        <end position="72"/>
    </location>
</feature>
<feature type="compositionally biased region" description="Polar residues" evidence="2">
    <location>
        <begin position="29"/>
        <end position="39"/>
    </location>
</feature>